<dbReference type="AlphaFoldDB" id="A0A4R1L616"/>
<protein>
    <submittedName>
        <fullName evidence="1">Uncharacterized protein</fullName>
    </submittedName>
</protein>
<gene>
    <name evidence="1" type="ORF">C7378_2030</name>
</gene>
<organism evidence="1 2">
    <name type="scientific">Acidipila rosea</name>
    <dbReference type="NCBI Taxonomy" id="768535"/>
    <lineage>
        <taxon>Bacteria</taxon>
        <taxon>Pseudomonadati</taxon>
        <taxon>Acidobacteriota</taxon>
        <taxon>Terriglobia</taxon>
        <taxon>Terriglobales</taxon>
        <taxon>Acidobacteriaceae</taxon>
        <taxon>Acidipila</taxon>
    </lineage>
</organism>
<keyword evidence="2" id="KW-1185">Reference proteome</keyword>
<name>A0A4R1L616_9BACT</name>
<accession>A0A4R1L616</accession>
<evidence type="ECO:0000313" key="1">
    <source>
        <dbReference type="EMBL" id="TCK72453.1"/>
    </source>
</evidence>
<feature type="non-terminal residue" evidence="1">
    <location>
        <position position="1"/>
    </location>
</feature>
<sequence length="222" mass="24329">ERISTQRPNTLPQTCLLAHAFPLQSRGGPYIGQVFMGPVCCFWECVNLKRCLWCLILLLCPGGGAAQAQDAVVTFYSHGSLLTTGLPGTVHDVYIGGVFDGAQGIFSFRDGFFAHNNRFLTLRFAPGPHTFGASNGKRPESRETLDVDLKAGGQYFIRAQGESKGVPGIWTIQHGRLDLMSCADAQKDMEKAKPLDEKALWKKMRPQRASLIVDESSPPSCQ</sequence>
<comment type="caution">
    <text evidence="1">The sequence shown here is derived from an EMBL/GenBank/DDBJ whole genome shotgun (WGS) entry which is preliminary data.</text>
</comment>
<reference evidence="1 2" key="1">
    <citation type="submission" date="2019-03" db="EMBL/GenBank/DDBJ databases">
        <title>Genomic Encyclopedia of Type Strains, Phase IV (KMG-IV): sequencing the most valuable type-strain genomes for metagenomic binning, comparative biology and taxonomic classification.</title>
        <authorList>
            <person name="Goeker M."/>
        </authorList>
    </citation>
    <scope>NUCLEOTIDE SEQUENCE [LARGE SCALE GENOMIC DNA]</scope>
    <source>
        <strain evidence="1 2">DSM 103428</strain>
    </source>
</reference>
<dbReference type="Proteomes" id="UP000295210">
    <property type="component" value="Unassembled WGS sequence"/>
</dbReference>
<dbReference type="EMBL" id="SMGK01000003">
    <property type="protein sequence ID" value="TCK72453.1"/>
    <property type="molecule type" value="Genomic_DNA"/>
</dbReference>
<proteinExistence type="predicted"/>
<evidence type="ECO:0000313" key="2">
    <source>
        <dbReference type="Proteomes" id="UP000295210"/>
    </source>
</evidence>